<dbReference type="AlphaFoldDB" id="X1J6Z3"/>
<organism evidence="1">
    <name type="scientific">marine sediment metagenome</name>
    <dbReference type="NCBI Taxonomy" id="412755"/>
    <lineage>
        <taxon>unclassified sequences</taxon>
        <taxon>metagenomes</taxon>
        <taxon>ecological metagenomes</taxon>
    </lineage>
</organism>
<accession>X1J6Z3</accession>
<reference evidence="1" key="1">
    <citation type="journal article" date="2014" name="Front. Microbiol.">
        <title>High frequency of phylogenetically diverse reductive dehalogenase-homologous genes in deep subseafloor sedimentary metagenomes.</title>
        <authorList>
            <person name="Kawai M."/>
            <person name="Futagami T."/>
            <person name="Toyoda A."/>
            <person name="Takaki Y."/>
            <person name="Nishi S."/>
            <person name="Hori S."/>
            <person name="Arai W."/>
            <person name="Tsubouchi T."/>
            <person name="Morono Y."/>
            <person name="Uchiyama I."/>
            <person name="Ito T."/>
            <person name="Fujiyama A."/>
            <person name="Inagaki F."/>
            <person name="Takami H."/>
        </authorList>
    </citation>
    <scope>NUCLEOTIDE SEQUENCE</scope>
    <source>
        <strain evidence="1">Expedition CK06-06</strain>
    </source>
</reference>
<sequence length="92" mass="9903">MIVCQEAAKPILACETLGRIARETLEATGVAVAFYWPDGSPLEGSSEPLSPLDASSLVCEAAESGETRVRESCDRWVAAWPIRQRGRTVLVA</sequence>
<name>X1J6Z3_9ZZZZ</name>
<protein>
    <submittedName>
        <fullName evidence="1">Uncharacterized protein</fullName>
    </submittedName>
</protein>
<comment type="caution">
    <text evidence="1">The sequence shown here is derived from an EMBL/GenBank/DDBJ whole genome shotgun (WGS) entry which is preliminary data.</text>
</comment>
<evidence type="ECO:0000313" key="1">
    <source>
        <dbReference type="EMBL" id="GAH89747.1"/>
    </source>
</evidence>
<gene>
    <name evidence="1" type="ORF">S03H2_56958</name>
</gene>
<proteinExistence type="predicted"/>
<dbReference type="EMBL" id="BARU01036480">
    <property type="protein sequence ID" value="GAH89747.1"/>
    <property type="molecule type" value="Genomic_DNA"/>
</dbReference>
<feature type="non-terminal residue" evidence="1">
    <location>
        <position position="92"/>
    </location>
</feature>